<evidence type="ECO:0000259" key="2">
    <source>
        <dbReference type="Pfam" id="PF00149"/>
    </source>
</evidence>
<dbReference type="Gene3D" id="2.60.40.380">
    <property type="entry name" value="Purple acid phosphatase-like, N-terminal"/>
    <property type="match status" value="1"/>
</dbReference>
<sequence>MMQNHVFLLIRDRFHHLKVYHCFFMLVFAGVGCKSETGHNNSGDLMSTMDQVVTRLYSEFEKASLDTIGHDFVLNYLTKNEKEALATQYWKMKVNVPVTVSLMRDKDQKKIPFWLKDAGFEVTDMEVKNTHSTYEVWQKDFEPGIIELGINGFDKHRPVYFLSIGPQDGSLPLEITPVYPKKQHFETMQEGAFTYHDWSELTLTEVPELLKGQRLLTTIRGRAREAHIVGAFRTTDFPSSEKPDHLLLTWSDDPARSMDVQWRTTNTVPDGSVKYWIQGTTDTLRAAADKNLMEDRMLQNDRYINRFTAQLRALQPGTKYEYMVGSENGGWSATQHFSTAPSTASPYSFIWFGDVHNSEIWGELIQKSEKKHPDTGFYFIAGDLVNTGLHRDDWDKLFQYAGSTIARKPLLAVPGNHDSQDGLGAWMYEEMLSLPSNSPSKEMEGRTYAFNYQNSLFLMIDATFPLKDQTEWIDRQLAESDATWKMAVFHFPPYNAVAPYHNIIAEWVPLFDKHKVDMVMGGHFHYYMRSKPLRGGEVMPSSNDGTLYLISIGTTGKNKGLEKEHYAEAQFAAEHLYQHVTVDGKSLSYKAYDFDGNVVDQFRLEK</sequence>
<proteinExistence type="predicted"/>
<evidence type="ECO:0000313" key="5">
    <source>
        <dbReference type="Proteomes" id="UP001595818"/>
    </source>
</evidence>
<dbReference type="SUPFAM" id="SSF56300">
    <property type="entry name" value="Metallo-dependent phosphatases"/>
    <property type="match status" value="1"/>
</dbReference>
<reference evidence="5" key="1">
    <citation type="journal article" date="2019" name="Int. J. Syst. Evol. Microbiol.">
        <title>The Global Catalogue of Microorganisms (GCM) 10K type strain sequencing project: providing services to taxonomists for standard genome sequencing and annotation.</title>
        <authorList>
            <consortium name="The Broad Institute Genomics Platform"/>
            <consortium name="The Broad Institute Genome Sequencing Center for Infectious Disease"/>
            <person name="Wu L."/>
            <person name="Ma J."/>
        </authorList>
    </citation>
    <scope>NUCLEOTIDE SEQUENCE [LARGE SCALE GENOMIC DNA]</scope>
    <source>
        <strain evidence="5">CGMCC 4.7466</strain>
    </source>
</reference>
<evidence type="ECO:0000256" key="1">
    <source>
        <dbReference type="ARBA" id="ARBA00022729"/>
    </source>
</evidence>
<dbReference type="Gene3D" id="3.60.21.10">
    <property type="match status" value="1"/>
</dbReference>
<dbReference type="Pfam" id="PF16656">
    <property type="entry name" value="Pur_ac_phosph_N"/>
    <property type="match status" value="1"/>
</dbReference>
<dbReference type="EMBL" id="JBHSJJ010000015">
    <property type="protein sequence ID" value="MFC4874043.1"/>
    <property type="molecule type" value="Genomic_DNA"/>
</dbReference>
<dbReference type="PANTHER" id="PTHR22953:SF153">
    <property type="entry name" value="PURPLE ACID PHOSPHATASE"/>
    <property type="match status" value="1"/>
</dbReference>
<feature type="domain" description="Calcineurin-like phosphoesterase" evidence="2">
    <location>
        <begin position="349"/>
        <end position="527"/>
    </location>
</feature>
<dbReference type="InterPro" id="IPR015914">
    <property type="entry name" value="PAPs_N"/>
</dbReference>
<comment type="caution">
    <text evidence="4">The sequence shown here is derived from an EMBL/GenBank/DDBJ whole genome shotgun (WGS) entry which is preliminary data.</text>
</comment>
<dbReference type="RefSeq" id="WP_377067508.1">
    <property type="nucleotide sequence ID" value="NZ_JBHSJJ010000015.1"/>
</dbReference>
<dbReference type="Pfam" id="PF00149">
    <property type="entry name" value="Metallophos"/>
    <property type="match status" value="1"/>
</dbReference>
<dbReference type="InterPro" id="IPR004843">
    <property type="entry name" value="Calcineurin-like_PHP"/>
</dbReference>
<feature type="domain" description="Purple acid phosphatase N-terminal" evidence="3">
    <location>
        <begin position="243"/>
        <end position="339"/>
    </location>
</feature>
<dbReference type="PANTHER" id="PTHR22953">
    <property type="entry name" value="ACID PHOSPHATASE RELATED"/>
    <property type="match status" value="1"/>
</dbReference>
<keyword evidence="5" id="KW-1185">Reference proteome</keyword>
<dbReference type="SUPFAM" id="SSF49363">
    <property type="entry name" value="Purple acid phosphatase, N-terminal domain"/>
    <property type="match status" value="1"/>
</dbReference>
<dbReference type="InterPro" id="IPR008963">
    <property type="entry name" value="Purple_acid_Pase-like_N"/>
</dbReference>
<keyword evidence="1" id="KW-0732">Signal</keyword>
<gene>
    <name evidence="4" type="ORF">ACFPFU_20220</name>
</gene>
<dbReference type="Proteomes" id="UP001595818">
    <property type="component" value="Unassembled WGS sequence"/>
</dbReference>
<accession>A0ABV9T6G8</accession>
<evidence type="ECO:0000259" key="3">
    <source>
        <dbReference type="Pfam" id="PF16656"/>
    </source>
</evidence>
<evidence type="ECO:0000313" key="4">
    <source>
        <dbReference type="EMBL" id="MFC4874043.1"/>
    </source>
</evidence>
<dbReference type="InterPro" id="IPR039331">
    <property type="entry name" value="PAPs-like"/>
</dbReference>
<dbReference type="InterPro" id="IPR029052">
    <property type="entry name" value="Metallo-depent_PP-like"/>
</dbReference>
<organism evidence="4 5">
    <name type="scientific">Negadavirga shengliensis</name>
    <dbReference type="NCBI Taxonomy" id="1389218"/>
    <lineage>
        <taxon>Bacteria</taxon>
        <taxon>Pseudomonadati</taxon>
        <taxon>Bacteroidota</taxon>
        <taxon>Cytophagia</taxon>
        <taxon>Cytophagales</taxon>
        <taxon>Cyclobacteriaceae</taxon>
        <taxon>Negadavirga</taxon>
    </lineage>
</organism>
<name>A0ABV9T6G8_9BACT</name>
<protein>
    <submittedName>
        <fullName evidence="4">Fibronectin type III domain-containing protein</fullName>
    </submittedName>
</protein>